<feature type="compositionally biased region" description="Low complexity" evidence="1">
    <location>
        <begin position="46"/>
        <end position="63"/>
    </location>
</feature>
<feature type="region of interest" description="Disordered" evidence="1">
    <location>
        <begin position="310"/>
        <end position="339"/>
    </location>
</feature>
<evidence type="ECO:0000256" key="1">
    <source>
        <dbReference type="SAM" id="MobiDB-lite"/>
    </source>
</evidence>
<dbReference type="GeneID" id="92180737"/>
<name>A0AAW0YZF2_9TREE</name>
<feature type="region of interest" description="Disordered" evidence="1">
    <location>
        <begin position="119"/>
        <end position="250"/>
    </location>
</feature>
<evidence type="ECO:0000313" key="2">
    <source>
        <dbReference type="EMBL" id="KAK8854740.1"/>
    </source>
</evidence>
<gene>
    <name evidence="2" type="ORF">IAR55_003479</name>
</gene>
<reference evidence="2 3" key="1">
    <citation type="journal article" date="2024" name="bioRxiv">
        <title>Comparative genomics of Cryptococcus and Kwoniella reveals pathogenesis evolution and contrasting karyotype dynamics via intercentromeric recombination or chromosome fusion.</title>
        <authorList>
            <person name="Coelho M.A."/>
            <person name="David-Palma M."/>
            <person name="Shea T."/>
            <person name="Bowers K."/>
            <person name="McGinley-Smith S."/>
            <person name="Mohammad A.W."/>
            <person name="Gnirke A."/>
            <person name="Yurkov A.M."/>
            <person name="Nowrousian M."/>
            <person name="Sun S."/>
            <person name="Cuomo C.A."/>
            <person name="Heitman J."/>
        </authorList>
    </citation>
    <scope>NUCLEOTIDE SEQUENCE [LARGE SCALE GENOMIC DNA]</scope>
    <source>
        <strain evidence="2 3">CBS 13917</strain>
    </source>
</reference>
<sequence length="369" mass="39247">MRGESSDVYQYHRDQSFSTLPSTDEEIVQVIDDVANNLSLTHISDSAITTPGPPSSSAALSSTETNDQLAPLSSFADQDRSSVPQNPSGPSRYTIPLPSPILAGISELLAGPSHAPGFNSSYFPPTHPEYPKGSGRSTRHRSISSSRPYHQFVAQEDGSARSTFDPPITPTATDERPPIKAFSDSGLIAKPARAKGSPRIRNTDSALAPHGSFTSSRMRASTNSSRSSPKSSHSAKGAVPRQATTEEMDPVEREQCFIAAAKGDQLAMYRLGYRPTLQHRHSIGEVADVWGPALPSSISSTTTATDTLSLPTIPAKPASTSVQPDDPVPLPEDVPTLSPSDLFADAASLTLRSNARANSSLTDTSHDQF</sequence>
<dbReference type="RefSeq" id="XP_066802978.1">
    <property type="nucleotide sequence ID" value="XM_066946586.1"/>
</dbReference>
<organism evidence="2 3">
    <name type="scientific">Kwoniella newhampshirensis</name>
    <dbReference type="NCBI Taxonomy" id="1651941"/>
    <lineage>
        <taxon>Eukaryota</taxon>
        <taxon>Fungi</taxon>
        <taxon>Dikarya</taxon>
        <taxon>Basidiomycota</taxon>
        <taxon>Agaricomycotina</taxon>
        <taxon>Tremellomycetes</taxon>
        <taxon>Tremellales</taxon>
        <taxon>Cryptococcaceae</taxon>
        <taxon>Kwoniella</taxon>
    </lineage>
</organism>
<comment type="caution">
    <text evidence="2">The sequence shown here is derived from an EMBL/GenBank/DDBJ whole genome shotgun (WGS) entry which is preliminary data.</text>
</comment>
<feature type="compositionally biased region" description="Polar residues" evidence="1">
    <location>
        <begin position="81"/>
        <end position="91"/>
    </location>
</feature>
<dbReference type="Proteomes" id="UP001388673">
    <property type="component" value="Unassembled WGS sequence"/>
</dbReference>
<dbReference type="AlphaFoldDB" id="A0AAW0YZF2"/>
<accession>A0AAW0YZF2</accession>
<keyword evidence="3" id="KW-1185">Reference proteome</keyword>
<feature type="compositionally biased region" description="Low complexity" evidence="1">
    <location>
        <begin position="215"/>
        <end position="234"/>
    </location>
</feature>
<proteinExistence type="predicted"/>
<feature type="region of interest" description="Disordered" evidence="1">
    <location>
        <begin position="1"/>
        <end position="21"/>
    </location>
</feature>
<protein>
    <submittedName>
        <fullName evidence="2">Uncharacterized protein</fullName>
    </submittedName>
</protein>
<feature type="compositionally biased region" description="Basic and acidic residues" evidence="1">
    <location>
        <begin position="1"/>
        <end position="15"/>
    </location>
</feature>
<feature type="region of interest" description="Disordered" evidence="1">
    <location>
        <begin position="44"/>
        <end position="96"/>
    </location>
</feature>
<evidence type="ECO:0000313" key="3">
    <source>
        <dbReference type="Proteomes" id="UP001388673"/>
    </source>
</evidence>
<dbReference type="EMBL" id="JBCAWK010000006">
    <property type="protein sequence ID" value="KAK8854740.1"/>
    <property type="molecule type" value="Genomic_DNA"/>
</dbReference>
<dbReference type="KEGG" id="kne:92180737"/>